<name>A0A9D4N760_DREPO</name>
<protein>
    <recommendedName>
        <fullName evidence="1">LRAT domain-containing protein</fullName>
    </recommendedName>
</protein>
<evidence type="ECO:0000313" key="2">
    <source>
        <dbReference type="EMBL" id="KAH3889000.1"/>
    </source>
</evidence>
<sequence>MAKEQYNDVRTEFEDITKHSDLQRGDHLAVSGNRICVKYFHHGIFLGDEKGVADFGGTGKRDATLKIVNIHTFTNNGKRRLIRIKYAEGCCLHPEKAALNAEELVADPTKWGNYHLLTNNCEHFATKCKTGLAVSEQVIENIRNGLNSPIKCCILNTCISSCGCMS</sequence>
<dbReference type="EMBL" id="JAIWYP010000001">
    <property type="protein sequence ID" value="KAH3889000.1"/>
    <property type="molecule type" value="Genomic_DNA"/>
</dbReference>
<proteinExistence type="predicted"/>
<dbReference type="PANTHER" id="PTHR46137:SF1">
    <property type="entry name" value="LRAT DOMAIN-CONTAINING PROTEIN"/>
    <property type="match status" value="1"/>
</dbReference>
<dbReference type="PANTHER" id="PTHR46137">
    <property type="entry name" value="OS05G0310600 PROTEIN"/>
    <property type="match status" value="1"/>
</dbReference>
<evidence type="ECO:0000313" key="3">
    <source>
        <dbReference type="Proteomes" id="UP000828390"/>
    </source>
</evidence>
<comment type="caution">
    <text evidence="2">The sequence shown here is derived from an EMBL/GenBank/DDBJ whole genome shotgun (WGS) entry which is preliminary data.</text>
</comment>
<dbReference type="Pfam" id="PF04970">
    <property type="entry name" value="LRAT"/>
    <property type="match status" value="1"/>
</dbReference>
<dbReference type="AlphaFoldDB" id="A0A9D4N760"/>
<dbReference type="Gene3D" id="3.90.1720.10">
    <property type="entry name" value="endopeptidase domain like (from Nostoc punctiforme)"/>
    <property type="match status" value="1"/>
</dbReference>
<dbReference type="Proteomes" id="UP000828390">
    <property type="component" value="Unassembled WGS sequence"/>
</dbReference>
<keyword evidence="3" id="KW-1185">Reference proteome</keyword>
<gene>
    <name evidence="2" type="ORF">DPMN_013046</name>
</gene>
<evidence type="ECO:0000259" key="1">
    <source>
        <dbReference type="PROSITE" id="PS51934"/>
    </source>
</evidence>
<dbReference type="InterPro" id="IPR007053">
    <property type="entry name" value="LRAT_dom"/>
</dbReference>
<reference evidence="2" key="1">
    <citation type="journal article" date="2019" name="bioRxiv">
        <title>The Genome of the Zebra Mussel, Dreissena polymorpha: A Resource for Invasive Species Research.</title>
        <authorList>
            <person name="McCartney M.A."/>
            <person name="Auch B."/>
            <person name="Kono T."/>
            <person name="Mallez S."/>
            <person name="Zhang Y."/>
            <person name="Obille A."/>
            <person name="Becker A."/>
            <person name="Abrahante J.E."/>
            <person name="Garbe J."/>
            <person name="Badalamenti J.P."/>
            <person name="Herman A."/>
            <person name="Mangelson H."/>
            <person name="Liachko I."/>
            <person name="Sullivan S."/>
            <person name="Sone E.D."/>
            <person name="Koren S."/>
            <person name="Silverstein K.A.T."/>
            <person name="Beckman K.B."/>
            <person name="Gohl D.M."/>
        </authorList>
    </citation>
    <scope>NUCLEOTIDE SEQUENCE</scope>
    <source>
        <strain evidence="2">Duluth1</strain>
        <tissue evidence="2">Whole animal</tissue>
    </source>
</reference>
<feature type="domain" description="LRAT" evidence="1">
    <location>
        <begin position="31"/>
        <end position="137"/>
    </location>
</feature>
<reference evidence="2" key="2">
    <citation type="submission" date="2020-11" db="EMBL/GenBank/DDBJ databases">
        <authorList>
            <person name="McCartney M.A."/>
            <person name="Auch B."/>
            <person name="Kono T."/>
            <person name="Mallez S."/>
            <person name="Becker A."/>
            <person name="Gohl D.M."/>
            <person name="Silverstein K.A.T."/>
            <person name="Koren S."/>
            <person name="Bechman K.B."/>
            <person name="Herman A."/>
            <person name="Abrahante J.E."/>
            <person name="Garbe J."/>
        </authorList>
    </citation>
    <scope>NUCLEOTIDE SEQUENCE</scope>
    <source>
        <strain evidence="2">Duluth1</strain>
        <tissue evidence="2">Whole animal</tissue>
    </source>
</reference>
<dbReference type="PROSITE" id="PS51934">
    <property type="entry name" value="LRAT"/>
    <property type="match status" value="1"/>
</dbReference>
<accession>A0A9D4N760</accession>
<organism evidence="2 3">
    <name type="scientific">Dreissena polymorpha</name>
    <name type="common">Zebra mussel</name>
    <name type="synonym">Mytilus polymorpha</name>
    <dbReference type="NCBI Taxonomy" id="45954"/>
    <lineage>
        <taxon>Eukaryota</taxon>
        <taxon>Metazoa</taxon>
        <taxon>Spiralia</taxon>
        <taxon>Lophotrochozoa</taxon>
        <taxon>Mollusca</taxon>
        <taxon>Bivalvia</taxon>
        <taxon>Autobranchia</taxon>
        <taxon>Heteroconchia</taxon>
        <taxon>Euheterodonta</taxon>
        <taxon>Imparidentia</taxon>
        <taxon>Neoheterodontei</taxon>
        <taxon>Myida</taxon>
        <taxon>Dreissenoidea</taxon>
        <taxon>Dreissenidae</taxon>
        <taxon>Dreissena</taxon>
    </lineage>
</organism>